<organism evidence="1 2">
    <name type="scientific">Avena sativa</name>
    <name type="common">Oat</name>
    <dbReference type="NCBI Taxonomy" id="4498"/>
    <lineage>
        <taxon>Eukaryota</taxon>
        <taxon>Viridiplantae</taxon>
        <taxon>Streptophyta</taxon>
        <taxon>Embryophyta</taxon>
        <taxon>Tracheophyta</taxon>
        <taxon>Spermatophyta</taxon>
        <taxon>Magnoliopsida</taxon>
        <taxon>Liliopsida</taxon>
        <taxon>Poales</taxon>
        <taxon>Poaceae</taxon>
        <taxon>BOP clade</taxon>
        <taxon>Pooideae</taxon>
        <taxon>Poodae</taxon>
        <taxon>Poeae</taxon>
        <taxon>Poeae Chloroplast Group 1 (Aveneae type)</taxon>
        <taxon>Aveninae</taxon>
        <taxon>Avena</taxon>
    </lineage>
</organism>
<reference evidence="1" key="1">
    <citation type="submission" date="2021-05" db="EMBL/GenBank/DDBJ databases">
        <authorList>
            <person name="Scholz U."/>
            <person name="Mascher M."/>
            <person name="Fiebig A."/>
        </authorList>
    </citation>
    <scope>NUCLEOTIDE SEQUENCE [LARGE SCALE GENOMIC DNA]</scope>
</reference>
<dbReference type="EnsemblPlants" id="AVESA.00010b.r2.2DG0342050.1">
    <property type="protein sequence ID" value="AVESA.00010b.r2.2DG0342050.1.CDS"/>
    <property type="gene ID" value="AVESA.00010b.r2.2DG0342050"/>
</dbReference>
<evidence type="ECO:0000313" key="2">
    <source>
        <dbReference type="Proteomes" id="UP001732700"/>
    </source>
</evidence>
<name>A0ACD5V057_AVESA</name>
<dbReference type="Proteomes" id="UP001732700">
    <property type="component" value="Chromosome 2D"/>
</dbReference>
<evidence type="ECO:0000313" key="1">
    <source>
        <dbReference type="EnsemblPlants" id="AVESA.00010b.r2.2DG0342050.1.CDS"/>
    </source>
</evidence>
<sequence>MELDCATELRLGPPGSTTTTTTTTSSGDQTTTTKRPSAKRTLDDSRSEASGTGSAAVEDDQDTTTAAKAQVVGWPPVRAYRKNTFQAAAAGKKADQLYVKVSMDGAPYLRKVDLRMYKGYRELRDALDVLFTTKSFPASASGSDQLAVAYEDKDGDLMLVGDVPWDMFISSCKKLRIMKGSEAR</sequence>
<accession>A0ACD5V057</accession>
<keyword evidence="2" id="KW-1185">Reference proteome</keyword>
<reference evidence="1" key="2">
    <citation type="submission" date="2025-09" db="UniProtKB">
        <authorList>
            <consortium name="EnsemblPlants"/>
        </authorList>
    </citation>
    <scope>IDENTIFICATION</scope>
</reference>
<protein>
    <submittedName>
        <fullName evidence="1">Uncharacterized protein</fullName>
    </submittedName>
</protein>
<proteinExistence type="predicted"/>